<feature type="domain" description="Apple" evidence="4">
    <location>
        <begin position="421"/>
        <end position="491"/>
    </location>
</feature>
<proteinExistence type="predicted"/>
<dbReference type="GO" id="GO:0005576">
    <property type="term" value="C:extracellular region"/>
    <property type="evidence" value="ECO:0007669"/>
    <property type="project" value="InterPro"/>
</dbReference>
<name>A0A1J4MK57_9CRYT</name>
<evidence type="ECO:0000256" key="1">
    <source>
        <dbReference type="ARBA" id="ARBA00022737"/>
    </source>
</evidence>
<keyword evidence="1" id="KW-0677">Repeat</keyword>
<evidence type="ECO:0000256" key="3">
    <source>
        <dbReference type="SAM" id="SignalP"/>
    </source>
</evidence>
<evidence type="ECO:0000256" key="2">
    <source>
        <dbReference type="ARBA" id="ARBA00023157"/>
    </source>
</evidence>
<dbReference type="SMART" id="SM00223">
    <property type="entry name" value="APPLE"/>
    <property type="match status" value="1"/>
</dbReference>
<sequence>MKISTILFFLLYIILQSLVKSQSLLNSIATYYLGNEDKAIEDCLRKFLGLKNSIKEKTTNPTKRNPPPPDYMTISHIYKDRNFTALSGPSMLDSEVSRCNSIFYHEICVTKSILPTIYPHLTIQFIGQVENYKMAKFGFTCSDSLSYVIVDCSAETVYISIILPGVSNIGKSEIHFINLPSGLKCGNPSAESWIETRIYFKEKSSDNYLFINGIGQFTSIWGYSTDLNEESSSFEFPNPCPSREVVFFTSGFKNIQTQIIPSNLFNKKFSTPNSNLLLPFRTASSYVIYGKQKKDIERFSISIKIPNYADQILEYEALPEDYENQEISSSISGKPIFIHISLLPFTEQLSISVDNKAQNIHQDSVMVWNNMVESKDIDDIDLNTIKIKGAPELYLSGIYSVNLTSLDPDSPIYTTYINGFCAFPGAQLVEPFYQIVDNVYGVDDCNVLCQEDPHCWLWSYNTESRQCSFHMNALPFEYLSAPSVVSGPRFCQCNYEIPNKLFDLLSNEDNNNNNNNINKFNQTMINWNNIINNNNTKNSELFECQYPFFGFAITNGETLLSTTAPSPQICLQQVLVDHGGIATHWIYDSLTQRCESTIGGYPRPQKFGPPIHSSDINTDYNTNLSQVANSFLLGGIVPKMSILSTTSSNTRMLQNSYFTMLPNSNPNINLDKSNKNYNYINYLPNFKPIPDTQLQPLQKLKLLQQQLLQQLLHLQQLLLQLLL</sequence>
<dbReference type="PROSITE" id="PS50948">
    <property type="entry name" value="PAN"/>
    <property type="match status" value="1"/>
</dbReference>
<dbReference type="RefSeq" id="XP_067067205.1">
    <property type="nucleotide sequence ID" value="XM_067211995.1"/>
</dbReference>
<dbReference type="Proteomes" id="UP000186804">
    <property type="component" value="Unassembled WGS sequence"/>
</dbReference>
<feature type="chain" id="PRO_5012904719" evidence="3">
    <location>
        <begin position="22"/>
        <end position="723"/>
    </location>
</feature>
<dbReference type="InterPro" id="IPR003609">
    <property type="entry name" value="Pan_app"/>
</dbReference>
<keyword evidence="3" id="KW-0732">Signal</keyword>
<evidence type="ECO:0000313" key="5">
    <source>
        <dbReference type="EMBL" id="OII73835.1"/>
    </source>
</evidence>
<dbReference type="AlphaFoldDB" id="A0A1J4MK57"/>
<accession>A0A1J4MK57</accession>
<evidence type="ECO:0000313" key="6">
    <source>
        <dbReference type="Proteomes" id="UP000186804"/>
    </source>
</evidence>
<dbReference type="GO" id="GO:0006508">
    <property type="term" value="P:proteolysis"/>
    <property type="evidence" value="ECO:0007669"/>
    <property type="project" value="InterPro"/>
</dbReference>
<evidence type="ECO:0000259" key="4">
    <source>
        <dbReference type="PROSITE" id="PS50948"/>
    </source>
</evidence>
<comment type="caution">
    <text evidence="5">The sequence shown here is derived from an EMBL/GenBank/DDBJ whole genome shotgun (WGS) entry which is preliminary data.</text>
</comment>
<feature type="signal peptide" evidence="3">
    <location>
        <begin position="1"/>
        <end position="21"/>
    </location>
</feature>
<dbReference type="GeneID" id="92365946"/>
<dbReference type="EMBL" id="LRBS01000100">
    <property type="protein sequence ID" value="OII73835.1"/>
    <property type="molecule type" value="Genomic_DNA"/>
</dbReference>
<gene>
    <name evidence="5" type="ORF">cand_017610</name>
</gene>
<dbReference type="VEuPathDB" id="CryptoDB:cand_017610"/>
<protein>
    <submittedName>
        <fullName evidence="5">PAN domain-containing protein</fullName>
    </submittedName>
</protein>
<keyword evidence="2" id="KW-1015">Disulfide bond</keyword>
<dbReference type="OrthoDB" id="342002at2759"/>
<dbReference type="Gene3D" id="3.50.4.10">
    <property type="entry name" value="Hepatocyte Growth Factor"/>
    <property type="match status" value="1"/>
</dbReference>
<organism evidence="5 6">
    <name type="scientific">Cryptosporidium andersoni</name>
    <dbReference type="NCBI Taxonomy" id="117008"/>
    <lineage>
        <taxon>Eukaryota</taxon>
        <taxon>Sar</taxon>
        <taxon>Alveolata</taxon>
        <taxon>Apicomplexa</taxon>
        <taxon>Conoidasida</taxon>
        <taxon>Coccidia</taxon>
        <taxon>Eucoccidiorida</taxon>
        <taxon>Eimeriorina</taxon>
        <taxon>Cryptosporidiidae</taxon>
        <taxon>Cryptosporidium</taxon>
    </lineage>
</organism>
<dbReference type="InterPro" id="IPR000177">
    <property type="entry name" value="Apple"/>
</dbReference>
<keyword evidence="6" id="KW-1185">Reference proteome</keyword>
<dbReference type="SUPFAM" id="SSF57414">
    <property type="entry name" value="Hairpin loop containing domain-like"/>
    <property type="match status" value="1"/>
</dbReference>
<dbReference type="Pfam" id="PF00024">
    <property type="entry name" value="PAN_1"/>
    <property type="match status" value="1"/>
</dbReference>
<reference evidence="5 6" key="1">
    <citation type="submission" date="2016-10" db="EMBL/GenBank/DDBJ databases">
        <title>Reductive evolution of mitochondrial metabolism and differential evolution of invasion-related proteins in Cryptosporidium.</title>
        <authorList>
            <person name="Liu S."/>
            <person name="Roellig D.M."/>
            <person name="Guo Y."/>
            <person name="Li N."/>
            <person name="Frace M.A."/>
            <person name="Tang K."/>
            <person name="Zhang L."/>
            <person name="Feng Y."/>
            <person name="Xiao L."/>
        </authorList>
    </citation>
    <scope>NUCLEOTIDE SEQUENCE [LARGE SCALE GENOMIC DNA]</scope>
    <source>
        <strain evidence="5">30847</strain>
    </source>
</reference>